<comment type="caution">
    <text evidence="2">The sequence shown here is derived from an EMBL/GenBank/DDBJ whole genome shotgun (WGS) entry which is preliminary data.</text>
</comment>
<name>A0A9P4R4F6_9PLEO</name>
<feature type="compositionally biased region" description="Basic residues" evidence="1">
    <location>
        <begin position="1"/>
        <end position="17"/>
    </location>
</feature>
<evidence type="ECO:0000313" key="2">
    <source>
        <dbReference type="EMBL" id="KAF2736825.1"/>
    </source>
</evidence>
<feature type="region of interest" description="Disordered" evidence="1">
    <location>
        <begin position="1"/>
        <end position="30"/>
    </location>
</feature>
<gene>
    <name evidence="2" type="ORF">EJ04DRAFT_142525</name>
</gene>
<organism evidence="2 3">
    <name type="scientific">Polyplosphaeria fusca</name>
    <dbReference type="NCBI Taxonomy" id="682080"/>
    <lineage>
        <taxon>Eukaryota</taxon>
        <taxon>Fungi</taxon>
        <taxon>Dikarya</taxon>
        <taxon>Ascomycota</taxon>
        <taxon>Pezizomycotina</taxon>
        <taxon>Dothideomycetes</taxon>
        <taxon>Pleosporomycetidae</taxon>
        <taxon>Pleosporales</taxon>
        <taxon>Tetraplosphaeriaceae</taxon>
        <taxon>Polyplosphaeria</taxon>
    </lineage>
</organism>
<accession>A0A9P4R4F6</accession>
<evidence type="ECO:0000313" key="3">
    <source>
        <dbReference type="Proteomes" id="UP000799444"/>
    </source>
</evidence>
<dbReference type="EMBL" id="ML996121">
    <property type="protein sequence ID" value="KAF2736825.1"/>
    <property type="molecule type" value="Genomic_DNA"/>
</dbReference>
<dbReference type="Proteomes" id="UP000799444">
    <property type="component" value="Unassembled WGS sequence"/>
</dbReference>
<dbReference type="AlphaFoldDB" id="A0A9P4R4F6"/>
<sequence>MSRYSVRGRRRRRRARWSRPWAGRGRAGRPGTMRWRNRGLAPVQSPNRYRCRVHWPAHGSLTRAGLIQVAGAGCTAPVLFLSAALRHEQLDRCWYLPSHGHAERLRPTSVRRRRISTSSAGEGELAGCVCVHCARVQGV</sequence>
<protein>
    <submittedName>
        <fullName evidence="2">Uncharacterized protein</fullName>
    </submittedName>
</protein>
<proteinExistence type="predicted"/>
<reference evidence="2" key="1">
    <citation type="journal article" date="2020" name="Stud. Mycol.">
        <title>101 Dothideomycetes genomes: a test case for predicting lifestyles and emergence of pathogens.</title>
        <authorList>
            <person name="Haridas S."/>
            <person name="Albert R."/>
            <person name="Binder M."/>
            <person name="Bloem J."/>
            <person name="Labutti K."/>
            <person name="Salamov A."/>
            <person name="Andreopoulos B."/>
            <person name="Baker S."/>
            <person name="Barry K."/>
            <person name="Bills G."/>
            <person name="Bluhm B."/>
            <person name="Cannon C."/>
            <person name="Castanera R."/>
            <person name="Culley D."/>
            <person name="Daum C."/>
            <person name="Ezra D."/>
            <person name="Gonzalez J."/>
            <person name="Henrissat B."/>
            <person name="Kuo A."/>
            <person name="Liang C."/>
            <person name="Lipzen A."/>
            <person name="Lutzoni F."/>
            <person name="Magnuson J."/>
            <person name="Mondo S."/>
            <person name="Nolan M."/>
            <person name="Ohm R."/>
            <person name="Pangilinan J."/>
            <person name="Park H.-J."/>
            <person name="Ramirez L."/>
            <person name="Alfaro M."/>
            <person name="Sun H."/>
            <person name="Tritt A."/>
            <person name="Yoshinaga Y."/>
            <person name="Zwiers L.-H."/>
            <person name="Turgeon B."/>
            <person name="Goodwin S."/>
            <person name="Spatafora J."/>
            <person name="Crous P."/>
            <person name="Grigoriev I."/>
        </authorList>
    </citation>
    <scope>NUCLEOTIDE SEQUENCE</scope>
    <source>
        <strain evidence="2">CBS 125425</strain>
    </source>
</reference>
<evidence type="ECO:0000256" key="1">
    <source>
        <dbReference type="SAM" id="MobiDB-lite"/>
    </source>
</evidence>
<keyword evidence="3" id="KW-1185">Reference proteome</keyword>